<reference evidence="2" key="1">
    <citation type="journal article" date="2023" name="Commun. Biol.">
        <title>Genome analysis of Parmales, the sister group of diatoms, reveals the evolutionary specialization of diatoms from phago-mixotrophs to photoautotrophs.</title>
        <authorList>
            <person name="Ban H."/>
            <person name="Sato S."/>
            <person name="Yoshikawa S."/>
            <person name="Yamada K."/>
            <person name="Nakamura Y."/>
            <person name="Ichinomiya M."/>
            <person name="Sato N."/>
            <person name="Blanc-Mathieu R."/>
            <person name="Endo H."/>
            <person name="Kuwata A."/>
            <person name="Ogata H."/>
        </authorList>
    </citation>
    <scope>NUCLEOTIDE SEQUENCE [LARGE SCALE GENOMIC DNA]</scope>
</reference>
<proteinExistence type="predicted"/>
<dbReference type="OrthoDB" id="10308273at2759"/>
<comment type="caution">
    <text evidence="1">The sequence shown here is derived from an EMBL/GenBank/DDBJ whole genome shotgun (WGS) entry which is preliminary data.</text>
</comment>
<organism evidence="1 2">
    <name type="scientific">Triparma columacea</name>
    <dbReference type="NCBI Taxonomy" id="722753"/>
    <lineage>
        <taxon>Eukaryota</taxon>
        <taxon>Sar</taxon>
        <taxon>Stramenopiles</taxon>
        <taxon>Ochrophyta</taxon>
        <taxon>Bolidophyceae</taxon>
        <taxon>Parmales</taxon>
        <taxon>Triparmaceae</taxon>
        <taxon>Triparma</taxon>
    </lineage>
</organism>
<sequence length="124" mass="13507">MMADYALRVSNGDSVAGEKIVTLVMFCKALKACVVNCPANRRLCNQVDVPALLISSLKAHYSASGDLTTQAITTLCAVCMNDDVNSTKLKDALIDTDLEIFCEGADRDKEDLRKKCEFLRALVS</sequence>
<accession>A0A9W7GMA9</accession>
<dbReference type="AlphaFoldDB" id="A0A9W7GMA9"/>
<protein>
    <submittedName>
        <fullName evidence="1">Uncharacterized protein</fullName>
    </submittedName>
</protein>
<evidence type="ECO:0000313" key="1">
    <source>
        <dbReference type="EMBL" id="GMI47346.1"/>
    </source>
</evidence>
<dbReference type="EMBL" id="BRYA01000341">
    <property type="protein sequence ID" value="GMI47346.1"/>
    <property type="molecule type" value="Genomic_DNA"/>
</dbReference>
<evidence type="ECO:0000313" key="2">
    <source>
        <dbReference type="Proteomes" id="UP001165065"/>
    </source>
</evidence>
<dbReference type="Proteomes" id="UP001165065">
    <property type="component" value="Unassembled WGS sequence"/>
</dbReference>
<keyword evidence="2" id="KW-1185">Reference proteome</keyword>
<name>A0A9W7GMA9_9STRA</name>
<gene>
    <name evidence="1" type="ORF">TrCOL_g11214</name>
</gene>